<reference evidence="2" key="1">
    <citation type="submission" date="2020-08" db="EMBL/GenBank/DDBJ databases">
        <title>Multicomponent nature underlies the extraordinary mechanical properties of spider dragline silk.</title>
        <authorList>
            <person name="Kono N."/>
            <person name="Nakamura H."/>
            <person name="Mori M."/>
            <person name="Yoshida Y."/>
            <person name="Ohtoshi R."/>
            <person name="Malay A.D."/>
            <person name="Moran D.A.P."/>
            <person name="Tomita M."/>
            <person name="Numata K."/>
            <person name="Arakawa K."/>
        </authorList>
    </citation>
    <scope>NUCLEOTIDE SEQUENCE</scope>
</reference>
<name>A0A8X6NNJ1_NEPPI</name>
<evidence type="ECO:0000313" key="3">
    <source>
        <dbReference type="Proteomes" id="UP000887013"/>
    </source>
</evidence>
<feature type="region of interest" description="Disordered" evidence="1">
    <location>
        <begin position="35"/>
        <end position="57"/>
    </location>
</feature>
<dbReference type="Proteomes" id="UP000887013">
    <property type="component" value="Unassembled WGS sequence"/>
</dbReference>
<keyword evidence="3" id="KW-1185">Reference proteome</keyword>
<comment type="caution">
    <text evidence="2">The sequence shown here is derived from an EMBL/GenBank/DDBJ whole genome shotgun (WGS) entry which is preliminary data.</text>
</comment>
<protein>
    <submittedName>
        <fullName evidence="2">Uncharacterized protein</fullName>
    </submittedName>
</protein>
<evidence type="ECO:0000256" key="1">
    <source>
        <dbReference type="SAM" id="MobiDB-lite"/>
    </source>
</evidence>
<accession>A0A8X6NNJ1</accession>
<dbReference type="AlphaFoldDB" id="A0A8X6NNJ1"/>
<gene>
    <name evidence="2" type="ORF">NPIL_287811</name>
</gene>
<evidence type="ECO:0000313" key="2">
    <source>
        <dbReference type="EMBL" id="GFT23221.1"/>
    </source>
</evidence>
<proteinExistence type="predicted"/>
<dbReference type="EMBL" id="BMAW01011323">
    <property type="protein sequence ID" value="GFT23221.1"/>
    <property type="molecule type" value="Genomic_DNA"/>
</dbReference>
<feature type="compositionally biased region" description="Low complexity" evidence="1">
    <location>
        <begin position="35"/>
        <end position="50"/>
    </location>
</feature>
<sequence>MEQAKLYSPSRAANSHLPTHPKVILSLIHTENFIPSESNSESSSYSPSPSAQNFSPISLQEDTIIPPSFFTIGHSLHPSRLVIPPAIDN</sequence>
<organism evidence="2 3">
    <name type="scientific">Nephila pilipes</name>
    <name type="common">Giant wood spider</name>
    <name type="synonym">Nephila maculata</name>
    <dbReference type="NCBI Taxonomy" id="299642"/>
    <lineage>
        <taxon>Eukaryota</taxon>
        <taxon>Metazoa</taxon>
        <taxon>Ecdysozoa</taxon>
        <taxon>Arthropoda</taxon>
        <taxon>Chelicerata</taxon>
        <taxon>Arachnida</taxon>
        <taxon>Araneae</taxon>
        <taxon>Araneomorphae</taxon>
        <taxon>Entelegynae</taxon>
        <taxon>Araneoidea</taxon>
        <taxon>Nephilidae</taxon>
        <taxon>Nephila</taxon>
    </lineage>
</organism>